<evidence type="ECO:0000313" key="2">
    <source>
        <dbReference type="EMBL" id="MBY8882595.1"/>
    </source>
</evidence>
<dbReference type="RefSeq" id="WP_222969031.1">
    <property type="nucleotide sequence ID" value="NZ_JAINZZ010000078.1"/>
</dbReference>
<name>A0ABS7QHG2_9ACTN</name>
<accession>A0ABS7QHG2</accession>
<comment type="caution">
    <text evidence="2">The sequence shown here is derived from an EMBL/GenBank/DDBJ whole genome shotgun (WGS) entry which is preliminary data.</text>
</comment>
<dbReference type="EMBL" id="JAINZZ010000078">
    <property type="protein sequence ID" value="MBY8882595.1"/>
    <property type="molecule type" value="Genomic_DNA"/>
</dbReference>
<keyword evidence="1" id="KW-0812">Transmembrane</keyword>
<feature type="transmembrane region" description="Helical" evidence="1">
    <location>
        <begin position="44"/>
        <end position="62"/>
    </location>
</feature>
<proteinExistence type="predicted"/>
<evidence type="ECO:0000313" key="3">
    <source>
        <dbReference type="Proteomes" id="UP000778578"/>
    </source>
</evidence>
<keyword evidence="1" id="KW-1133">Transmembrane helix</keyword>
<evidence type="ECO:0000256" key="1">
    <source>
        <dbReference type="SAM" id="Phobius"/>
    </source>
</evidence>
<keyword evidence="1" id="KW-0472">Membrane</keyword>
<protein>
    <submittedName>
        <fullName evidence="2">Uncharacterized protein</fullName>
    </submittedName>
</protein>
<feature type="transmembrane region" description="Helical" evidence="1">
    <location>
        <begin position="20"/>
        <end position="38"/>
    </location>
</feature>
<gene>
    <name evidence="2" type="ORF">K7862_33880</name>
</gene>
<sequence>MTRAGERIYGSPGAMRRNAVITLVLGAVLLVPGVLLAARGNAAGWFLVGLVLVGCGFVFFAMRSRRP</sequence>
<keyword evidence="3" id="KW-1185">Reference proteome</keyword>
<organism evidence="2 3">
    <name type="scientific">Actinacidiphila acidipaludis</name>
    <dbReference type="NCBI Taxonomy" id="2873382"/>
    <lineage>
        <taxon>Bacteria</taxon>
        <taxon>Bacillati</taxon>
        <taxon>Actinomycetota</taxon>
        <taxon>Actinomycetes</taxon>
        <taxon>Kitasatosporales</taxon>
        <taxon>Streptomycetaceae</taxon>
        <taxon>Actinacidiphila</taxon>
    </lineage>
</organism>
<reference evidence="2 3" key="1">
    <citation type="submission" date="2021-08" db="EMBL/GenBank/DDBJ databases">
        <title>WGS of actinomycetes from Thailand.</title>
        <authorList>
            <person name="Thawai C."/>
        </authorList>
    </citation>
    <scope>NUCLEOTIDE SEQUENCE [LARGE SCALE GENOMIC DNA]</scope>
    <source>
        <strain evidence="2 3">PLK6-54</strain>
    </source>
</reference>
<dbReference type="Proteomes" id="UP000778578">
    <property type="component" value="Unassembled WGS sequence"/>
</dbReference>